<comment type="caution">
    <text evidence="1">The sequence shown here is derived from an EMBL/GenBank/DDBJ whole genome shotgun (WGS) entry which is preliminary data.</text>
</comment>
<accession>X0SMN3</accession>
<sequence length="88" mass="10373">YLLPQPSTPIYEYALKNNKIKDEEEYLLKMGDRQDFTINLTNMKQKEIENIVNDNLLKISKKLNLSLNKKNLIKTGHYMQKSSVKNEN</sequence>
<dbReference type="AlphaFoldDB" id="X0SMN3"/>
<gene>
    <name evidence="1" type="ORF">S01H1_11151</name>
</gene>
<protein>
    <submittedName>
        <fullName evidence="1">Uncharacterized protein</fullName>
    </submittedName>
</protein>
<name>X0SMN3_9ZZZZ</name>
<reference evidence="1" key="1">
    <citation type="journal article" date="2014" name="Front. Microbiol.">
        <title>High frequency of phylogenetically diverse reductive dehalogenase-homologous genes in deep subseafloor sedimentary metagenomes.</title>
        <authorList>
            <person name="Kawai M."/>
            <person name="Futagami T."/>
            <person name="Toyoda A."/>
            <person name="Takaki Y."/>
            <person name="Nishi S."/>
            <person name="Hori S."/>
            <person name="Arai W."/>
            <person name="Tsubouchi T."/>
            <person name="Morono Y."/>
            <person name="Uchiyama I."/>
            <person name="Ito T."/>
            <person name="Fujiyama A."/>
            <person name="Inagaki F."/>
            <person name="Takami H."/>
        </authorList>
    </citation>
    <scope>NUCLEOTIDE SEQUENCE</scope>
    <source>
        <strain evidence="1">Expedition CK06-06</strain>
    </source>
</reference>
<organism evidence="1">
    <name type="scientific">marine sediment metagenome</name>
    <dbReference type="NCBI Taxonomy" id="412755"/>
    <lineage>
        <taxon>unclassified sequences</taxon>
        <taxon>metagenomes</taxon>
        <taxon>ecological metagenomes</taxon>
    </lineage>
</organism>
<dbReference type="EMBL" id="BARS01005685">
    <property type="protein sequence ID" value="GAF77127.1"/>
    <property type="molecule type" value="Genomic_DNA"/>
</dbReference>
<evidence type="ECO:0000313" key="1">
    <source>
        <dbReference type="EMBL" id="GAF77127.1"/>
    </source>
</evidence>
<feature type="non-terminal residue" evidence="1">
    <location>
        <position position="1"/>
    </location>
</feature>
<proteinExistence type="predicted"/>